<evidence type="ECO:0000313" key="2">
    <source>
        <dbReference type="Proteomes" id="UP000295124"/>
    </source>
</evidence>
<dbReference type="AlphaFoldDB" id="A0A4R4ZL48"/>
<dbReference type="Proteomes" id="UP000295124">
    <property type="component" value="Unassembled WGS sequence"/>
</dbReference>
<dbReference type="RefSeq" id="WP_132168517.1">
    <property type="nucleotide sequence ID" value="NZ_SMKX01000043.1"/>
</dbReference>
<protein>
    <submittedName>
        <fullName evidence="1">Uncharacterized protein</fullName>
    </submittedName>
</protein>
<evidence type="ECO:0000313" key="1">
    <source>
        <dbReference type="EMBL" id="TDD58930.1"/>
    </source>
</evidence>
<comment type="caution">
    <text evidence="1">The sequence shown here is derived from an EMBL/GenBank/DDBJ whole genome shotgun (WGS) entry which is preliminary data.</text>
</comment>
<reference evidence="1 2" key="1">
    <citation type="submission" date="2019-03" db="EMBL/GenBank/DDBJ databases">
        <title>Draft genome sequences of novel Actinobacteria.</title>
        <authorList>
            <person name="Sahin N."/>
            <person name="Ay H."/>
            <person name="Saygin H."/>
        </authorList>
    </citation>
    <scope>NUCLEOTIDE SEQUENCE [LARGE SCALE GENOMIC DNA]</scope>
    <source>
        <strain evidence="1 2">JCM 13523</strain>
    </source>
</reference>
<name>A0A4R4ZL48_9ACTN</name>
<proteinExistence type="predicted"/>
<dbReference type="EMBL" id="SMKX01000043">
    <property type="protein sequence ID" value="TDD58930.1"/>
    <property type="molecule type" value="Genomic_DNA"/>
</dbReference>
<gene>
    <name evidence="1" type="ORF">E1263_17255</name>
</gene>
<organism evidence="1 2">
    <name type="scientific">Kribbella antibiotica</name>
    <dbReference type="NCBI Taxonomy" id="190195"/>
    <lineage>
        <taxon>Bacteria</taxon>
        <taxon>Bacillati</taxon>
        <taxon>Actinomycetota</taxon>
        <taxon>Actinomycetes</taxon>
        <taxon>Propionibacteriales</taxon>
        <taxon>Kribbellaceae</taxon>
        <taxon>Kribbella</taxon>
    </lineage>
</organism>
<sequence>MSGEVERLLAADPVEMAAKSFVAIVTWSQLGDSFTRQQIMKWLTQEFGKPRWNDQLALKAYNAVIFELELIYEQARIAARRSDGSVTILPRGVRLRDAPDPVTALRELL</sequence>
<accession>A0A4R4ZL48</accession>
<keyword evidence="2" id="KW-1185">Reference proteome</keyword>
<dbReference type="OrthoDB" id="3830604at2"/>